<dbReference type="AlphaFoldDB" id="A0A9W7CCS1"/>
<dbReference type="Proteomes" id="UP001165122">
    <property type="component" value="Unassembled WGS sequence"/>
</dbReference>
<reference evidence="3" key="1">
    <citation type="journal article" date="2023" name="Commun. Biol.">
        <title>Genome analysis of Parmales, the sister group of diatoms, reveals the evolutionary specialization of diatoms from phago-mixotrophs to photoautotrophs.</title>
        <authorList>
            <person name="Ban H."/>
            <person name="Sato S."/>
            <person name="Yoshikawa S."/>
            <person name="Yamada K."/>
            <person name="Nakamura Y."/>
            <person name="Ichinomiya M."/>
            <person name="Sato N."/>
            <person name="Blanc-Mathieu R."/>
            <person name="Endo H."/>
            <person name="Kuwata A."/>
            <person name="Ogata H."/>
        </authorList>
    </citation>
    <scope>NUCLEOTIDE SEQUENCE [LARGE SCALE GENOMIC DNA]</scope>
    <source>
        <strain evidence="3">NIES 3700</strain>
    </source>
</reference>
<accession>A0A9W7CCS1</accession>
<keyword evidence="1" id="KW-1133">Transmembrane helix</keyword>
<comment type="caution">
    <text evidence="2">The sequence shown here is derived from an EMBL/GenBank/DDBJ whole genome shotgun (WGS) entry which is preliminary data.</text>
</comment>
<name>A0A9W7CCS1_9STRA</name>
<dbReference type="EMBL" id="BRXW01000063">
    <property type="protein sequence ID" value="GMI03801.1"/>
    <property type="molecule type" value="Genomic_DNA"/>
</dbReference>
<keyword evidence="1" id="KW-0812">Transmembrane</keyword>
<gene>
    <name evidence="2" type="ORF">TrLO_g11009</name>
</gene>
<evidence type="ECO:0000313" key="3">
    <source>
        <dbReference type="Proteomes" id="UP001165122"/>
    </source>
</evidence>
<feature type="transmembrane region" description="Helical" evidence="1">
    <location>
        <begin position="164"/>
        <end position="186"/>
    </location>
</feature>
<feature type="transmembrane region" description="Helical" evidence="1">
    <location>
        <begin position="192"/>
        <end position="212"/>
    </location>
</feature>
<evidence type="ECO:0000313" key="2">
    <source>
        <dbReference type="EMBL" id="GMI03801.1"/>
    </source>
</evidence>
<protein>
    <submittedName>
        <fullName evidence="2">Uncharacterized protein</fullName>
    </submittedName>
</protein>
<evidence type="ECO:0000256" key="1">
    <source>
        <dbReference type="SAM" id="Phobius"/>
    </source>
</evidence>
<feature type="transmembrane region" description="Helical" evidence="1">
    <location>
        <begin position="77"/>
        <end position="101"/>
    </location>
</feature>
<keyword evidence="3" id="KW-1185">Reference proteome</keyword>
<keyword evidence="1" id="KW-0472">Membrane</keyword>
<feature type="transmembrane region" description="Helical" evidence="1">
    <location>
        <begin position="121"/>
        <end position="143"/>
    </location>
</feature>
<sequence length="348" mass="39789">MTPPESNQSIIHDSPTYLNTPPSACALNHYIVTEVFNVPYDSCTSDCVGSTVTDVLIALHACYMSVKIFKSRPKFNGLSFIISSYVLINSIWSLEGSLFWLQPGGRRLPEPFNVDYFDVMWKLNGGFEAILLVLFWNLAFRLLEVSRCLPSVLSKYKKAFRMFTFLHGISFSLLCIYDCNFNNFVLFGASNIVLPLTSCWISLIVVMCTYWPHLTRDAGERIKKYRATGSARLIRVHPIVLGVISGSAYWVGNTGIYFGKDVLLTLWTRNVLSFLIGRNVSSNEWEEMALFHMGTLIGNEMLFRCWIWVAAAEAEVKDERGKDWKENEEKPRVWLRDVILNNKTKKEN</sequence>
<feature type="transmembrane region" description="Helical" evidence="1">
    <location>
        <begin position="233"/>
        <end position="252"/>
    </location>
</feature>
<proteinExistence type="predicted"/>
<dbReference type="OrthoDB" id="194999at2759"/>
<organism evidence="2 3">
    <name type="scientific">Triparma laevis f. longispina</name>
    <dbReference type="NCBI Taxonomy" id="1714387"/>
    <lineage>
        <taxon>Eukaryota</taxon>
        <taxon>Sar</taxon>
        <taxon>Stramenopiles</taxon>
        <taxon>Ochrophyta</taxon>
        <taxon>Bolidophyceae</taxon>
        <taxon>Parmales</taxon>
        <taxon>Triparmaceae</taxon>
        <taxon>Triparma</taxon>
    </lineage>
</organism>